<dbReference type="EMBL" id="JADKGY010000029">
    <property type="protein sequence ID" value="MBK9984238.1"/>
    <property type="molecule type" value="Genomic_DNA"/>
</dbReference>
<dbReference type="PANTHER" id="PTHR33529">
    <property type="entry name" value="SLR0882 PROTEIN-RELATED"/>
    <property type="match status" value="1"/>
</dbReference>
<dbReference type="GO" id="GO:0015920">
    <property type="term" value="P:lipopolysaccharide transport"/>
    <property type="evidence" value="ECO:0007669"/>
    <property type="project" value="TreeGrafter"/>
</dbReference>
<accession>A0A9D7XTY9</accession>
<keyword evidence="4 6" id="KW-1133">Transmembrane helix</keyword>
<evidence type="ECO:0000256" key="1">
    <source>
        <dbReference type="ARBA" id="ARBA00004651"/>
    </source>
</evidence>
<dbReference type="AlphaFoldDB" id="A0A9D7XTY9"/>
<protein>
    <submittedName>
        <fullName evidence="7">LptF/LptG family permease</fullName>
    </submittedName>
</protein>
<keyword evidence="5 6" id="KW-0472">Membrane</keyword>
<name>A0A9D7XTY9_9BACT</name>
<evidence type="ECO:0000256" key="3">
    <source>
        <dbReference type="ARBA" id="ARBA00022692"/>
    </source>
</evidence>
<comment type="subcellular location">
    <subcellularLocation>
        <location evidence="1">Cell membrane</location>
        <topology evidence="1">Multi-pass membrane protein</topology>
    </subcellularLocation>
</comment>
<evidence type="ECO:0000256" key="2">
    <source>
        <dbReference type="ARBA" id="ARBA00022475"/>
    </source>
</evidence>
<feature type="transmembrane region" description="Helical" evidence="6">
    <location>
        <begin position="438"/>
        <end position="459"/>
    </location>
</feature>
<sequence>MKKRWYEIGYQIDRLLVSSFIPPFMMAFFIALFVLIMQFLWKFIEDIIGKGVGVPLIMEMFFYKSISLFPLALPISVLLASVMVMGNMAERFELSSFKSAGISLTRVLLPLIAVTTIIAGFSFYCSNTIIPIANLKYQSRLYDIRNQRPTLSIEPGVFNEDFRGYSIRVGKKLSDKKTIEDIMVYDDSQRNRGELNVVTAQKGEMYVDNGAFVMTLFDGNQYSEAESSDKPNALPFTISHFKEWTRKFDLSEFNMDRTEEDQFKSHQMMKSARQIAVEIDTLNEQIKLENANYTIRYLLLRDSIVKPKRVFSGTSDSMNRRPINNQFRPDIQLDMSPIPTERYQLVKRILDSIPSAGAVTLISIFPDSYVKDKKSRIVNNIIMQQSTIDRTDRSIDNLKLTKRKHVYQLHWKFSLAFACIVMLMIGGPMGTIVRKGGFGYPLLVSILFFTFFLMSNISSQKLNDSQKMDPILAAWFPVILLSVVAAFLTYKALNDSKVMDFDKLKTFIARFRNGSKEVTA</sequence>
<dbReference type="PANTHER" id="PTHR33529:SF6">
    <property type="entry name" value="YJGP_YJGQ FAMILY PERMEASE"/>
    <property type="match status" value="1"/>
</dbReference>
<gene>
    <name evidence="7" type="ORF">IPP15_18015</name>
</gene>
<feature type="transmembrane region" description="Helical" evidence="6">
    <location>
        <begin position="61"/>
        <end position="86"/>
    </location>
</feature>
<feature type="transmembrane region" description="Helical" evidence="6">
    <location>
        <begin position="471"/>
        <end position="490"/>
    </location>
</feature>
<organism evidence="7 8">
    <name type="scientific">Candidatus Opimibacter skivensis</name>
    <dbReference type="NCBI Taxonomy" id="2982028"/>
    <lineage>
        <taxon>Bacteria</taxon>
        <taxon>Pseudomonadati</taxon>
        <taxon>Bacteroidota</taxon>
        <taxon>Saprospiria</taxon>
        <taxon>Saprospirales</taxon>
        <taxon>Saprospiraceae</taxon>
        <taxon>Candidatus Opimibacter</taxon>
    </lineage>
</organism>
<feature type="transmembrane region" description="Helical" evidence="6">
    <location>
        <begin position="20"/>
        <end position="41"/>
    </location>
</feature>
<evidence type="ECO:0000256" key="4">
    <source>
        <dbReference type="ARBA" id="ARBA00022989"/>
    </source>
</evidence>
<dbReference type="Pfam" id="PF03739">
    <property type="entry name" value="LptF_LptG"/>
    <property type="match status" value="1"/>
</dbReference>
<evidence type="ECO:0000256" key="5">
    <source>
        <dbReference type="ARBA" id="ARBA00023136"/>
    </source>
</evidence>
<evidence type="ECO:0000313" key="7">
    <source>
        <dbReference type="EMBL" id="MBK9984238.1"/>
    </source>
</evidence>
<dbReference type="InterPro" id="IPR005495">
    <property type="entry name" value="LptG/LptF_permease"/>
</dbReference>
<reference evidence="7 8" key="1">
    <citation type="submission" date="2020-10" db="EMBL/GenBank/DDBJ databases">
        <title>Connecting structure to function with the recovery of over 1000 high-quality activated sludge metagenome-assembled genomes encoding full-length rRNA genes using long-read sequencing.</title>
        <authorList>
            <person name="Singleton C.M."/>
            <person name="Petriglieri F."/>
            <person name="Kristensen J.M."/>
            <person name="Kirkegaard R.H."/>
            <person name="Michaelsen T.Y."/>
            <person name="Andersen M.H."/>
            <person name="Karst S.M."/>
            <person name="Dueholm M.S."/>
            <person name="Nielsen P.H."/>
            <person name="Albertsen M."/>
        </authorList>
    </citation>
    <scope>NUCLEOTIDE SEQUENCE [LARGE SCALE GENOMIC DNA]</scope>
    <source>
        <strain evidence="7">Ribe_18-Q3-R11-54_MAXAC.273</strain>
    </source>
</reference>
<evidence type="ECO:0000313" key="8">
    <source>
        <dbReference type="Proteomes" id="UP000808337"/>
    </source>
</evidence>
<keyword evidence="3 6" id="KW-0812">Transmembrane</keyword>
<feature type="transmembrane region" description="Helical" evidence="6">
    <location>
        <begin position="107"/>
        <end position="124"/>
    </location>
</feature>
<comment type="caution">
    <text evidence="7">The sequence shown here is derived from an EMBL/GenBank/DDBJ whole genome shotgun (WGS) entry which is preliminary data.</text>
</comment>
<dbReference type="GO" id="GO:0043190">
    <property type="term" value="C:ATP-binding cassette (ABC) transporter complex"/>
    <property type="evidence" value="ECO:0007669"/>
    <property type="project" value="TreeGrafter"/>
</dbReference>
<dbReference type="Proteomes" id="UP000808337">
    <property type="component" value="Unassembled WGS sequence"/>
</dbReference>
<feature type="transmembrane region" description="Helical" evidence="6">
    <location>
        <begin position="409"/>
        <end position="426"/>
    </location>
</feature>
<keyword evidence="2" id="KW-1003">Cell membrane</keyword>
<evidence type="ECO:0000256" key="6">
    <source>
        <dbReference type="SAM" id="Phobius"/>
    </source>
</evidence>
<proteinExistence type="predicted"/>